<evidence type="ECO:0000313" key="3">
    <source>
        <dbReference type="Proteomes" id="UP000306954"/>
    </source>
</evidence>
<protein>
    <submittedName>
        <fullName evidence="2">Uncharacterized protein</fullName>
    </submittedName>
</protein>
<reference evidence="2 3" key="1">
    <citation type="submission" date="2019-03" db="EMBL/GenBank/DDBJ databases">
        <title>Sequencing 23 genomes of Wallemia ichthyophaga.</title>
        <authorList>
            <person name="Gostincar C."/>
        </authorList>
    </citation>
    <scope>NUCLEOTIDE SEQUENCE [LARGE SCALE GENOMIC DNA]</scope>
    <source>
        <strain evidence="2 3">EXF-8621</strain>
    </source>
</reference>
<feature type="transmembrane region" description="Helical" evidence="1">
    <location>
        <begin position="51"/>
        <end position="69"/>
    </location>
</feature>
<keyword evidence="1" id="KW-0472">Membrane</keyword>
<feature type="transmembrane region" description="Helical" evidence="1">
    <location>
        <begin position="176"/>
        <end position="194"/>
    </location>
</feature>
<evidence type="ECO:0000313" key="2">
    <source>
        <dbReference type="EMBL" id="TIB16371.1"/>
    </source>
</evidence>
<evidence type="ECO:0000256" key="1">
    <source>
        <dbReference type="SAM" id="Phobius"/>
    </source>
</evidence>
<organism evidence="2 3">
    <name type="scientific">Wallemia ichthyophaga</name>
    <dbReference type="NCBI Taxonomy" id="245174"/>
    <lineage>
        <taxon>Eukaryota</taxon>
        <taxon>Fungi</taxon>
        <taxon>Dikarya</taxon>
        <taxon>Basidiomycota</taxon>
        <taxon>Wallemiomycotina</taxon>
        <taxon>Wallemiomycetes</taxon>
        <taxon>Wallemiales</taxon>
        <taxon>Wallemiaceae</taxon>
        <taxon>Wallemia</taxon>
    </lineage>
</organism>
<dbReference type="AlphaFoldDB" id="A0A4T0I929"/>
<keyword evidence="1" id="KW-0812">Transmembrane</keyword>
<gene>
    <name evidence="2" type="ORF">E3P90_00533</name>
</gene>
<dbReference type="OrthoDB" id="4218123at2759"/>
<feature type="transmembrane region" description="Helical" evidence="1">
    <location>
        <begin position="146"/>
        <end position="164"/>
    </location>
</feature>
<dbReference type="Proteomes" id="UP000306954">
    <property type="component" value="Unassembled WGS sequence"/>
</dbReference>
<name>A0A4T0I929_WALIC</name>
<sequence>MIAGISKQSILTFAVLVLPALAPKLMAACRRLSEFHSIETFKRLETNKKSLKSLAIVASIILFNLLKAIKSALTSDNIFAKLPINVSQPLLENVYNPNNDVSLSTFFSRLNSFDLRLQYVRWGDRAARQCTWCSPQSGLDFALESFSGTFAPYVITFTALLFYIELQHKLHLGKPLFMLLSGAFLAHFIALVAYDTRPNPNFPPTILADVLKVLSYVFLTAMSSYTLSVKPNKYYSSPPDAINLLKPIVVPQKALLTSIKALNITNEARRTLNLNRKVPTERIKKSSDVATYQVIENEADRLIDAFGL</sequence>
<comment type="caution">
    <text evidence="2">The sequence shown here is derived from an EMBL/GenBank/DDBJ whole genome shotgun (WGS) entry which is preliminary data.</text>
</comment>
<accession>A0A4T0I929</accession>
<dbReference type="OMA" id="APYVITF"/>
<proteinExistence type="predicted"/>
<dbReference type="EMBL" id="SPOF01000004">
    <property type="protein sequence ID" value="TIB16371.1"/>
    <property type="molecule type" value="Genomic_DNA"/>
</dbReference>
<keyword evidence="1" id="KW-1133">Transmembrane helix</keyword>
<feature type="transmembrane region" description="Helical" evidence="1">
    <location>
        <begin position="206"/>
        <end position="227"/>
    </location>
</feature>